<proteinExistence type="predicted"/>
<dbReference type="Proteomes" id="UP000695023">
    <property type="component" value="Unplaced"/>
</dbReference>
<dbReference type="InterPro" id="IPR008930">
    <property type="entry name" value="Terpenoid_cyclase/PrenylTrfase"/>
</dbReference>
<dbReference type="RefSeq" id="XP_013766308.1">
    <property type="nucleotide sequence ID" value="XM_013910854.1"/>
</dbReference>
<evidence type="ECO:0000313" key="1">
    <source>
        <dbReference type="Proteomes" id="UP000695023"/>
    </source>
</evidence>
<dbReference type="SUPFAM" id="SSF48239">
    <property type="entry name" value="Terpenoid cyclases/Protein prenyltransferases"/>
    <property type="match status" value="1"/>
</dbReference>
<dbReference type="PANTHER" id="PTHR45737:SF6">
    <property type="entry name" value="VON WILLEBRAND FACTOR A DOMAIN-CONTAINING PROTEIN 5A"/>
    <property type="match status" value="1"/>
</dbReference>
<evidence type="ECO:0000313" key="2">
    <source>
        <dbReference type="RefSeq" id="XP_013766308.1"/>
    </source>
</evidence>
<keyword evidence="1" id="KW-1185">Reference proteome</keyword>
<dbReference type="PANTHER" id="PTHR45737">
    <property type="entry name" value="VON WILLEBRAND FACTOR A DOMAIN-CONTAINING PROTEIN 5A"/>
    <property type="match status" value="1"/>
</dbReference>
<name>A0A9Y6JD39_9CICH</name>
<organism evidence="1 2">
    <name type="scientific">Pundamilia nyererei</name>
    <dbReference type="NCBI Taxonomy" id="303518"/>
    <lineage>
        <taxon>Eukaryota</taxon>
        <taxon>Metazoa</taxon>
        <taxon>Chordata</taxon>
        <taxon>Craniata</taxon>
        <taxon>Vertebrata</taxon>
        <taxon>Euteleostomi</taxon>
        <taxon>Actinopterygii</taxon>
        <taxon>Neopterygii</taxon>
        <taxon>Teleostei</taxon>
        <taxon>Neoteleostei</taxon>
        <taxon>Acanthomorphata</taxon>
        <taxon>Ovalentaria</taxon>
        <taxon>Cichlomorphae</taxon>
        <taxon>Cichliformes</taxon>
        <taxon>Cichlidae</taxon>
        <taxon>African cichlids</taxon>
        <taxon>Pseudocrenilabrinae</taxon>
        <taxon>Haplochromini</taxon>
        <taxon>Pundamilia</taxon>
    </lineage>
</organism>
<reference evidence="2" key="1">
    <citation type="submission" date="2025-08" db="UniProtKB">
        <authorList>
            <consortium name="RefSeq"/>
        </authorList>
    </citation>
    <scope>IDENTIFICATION</scope>
</reference>
<gene>
    <name evidence="2" type="primary">LOC102205189</name>
</gene>
<sequence length="129" mass="14176">MVDGKKKGNPRRGVVLPKQLPRDPFMHLVSLQKASGSWLLDPDLATALGKTSEQVEKIKPRTANSEVWATILALVWLHAFKVDAKDEWEFLAMKAASWIHAQNAPCVSECVESGNVLLGCGIKKEDLGL</sequence>
<dbReference type="GeneID" id="102205189"/>
<dbReference type="AlphaFoldDB" id="A0A9Y6JD39"/>
<accession>A0A9Y6JD39</accession>
<protein>
    <submittedName>
        <fullName evidence="2">von Willebrand factor A domain-containing protein 5A-like</fullName>
    </submittedName>
</protein>